<evidence type="ECO:0000256" key="2">
    <source>
        <dbReference type="ARBA" id="ARBA00022759"/>
    </source>
</evidence>
<gene>
    <name evidence="7" type="primary">vsr</name>
    <name evidence="8" type="ORF">J4M89_40790</name>
    <name evidence="7" type="ORF">JIN94_40695</name>
    <name evidence="9" type="ORF">LXE91_04940</name>
</gene>
<keyword evidence="2 6" id="KW-0255">Endonuclease</keyword>
<sequence length="154" mass="17888">MVDVVDKAKRSRMMAGIRGRDTKPELVVRRLLHGAGLRYRLHCRNLPGTPDLVLPKYRAAILIHGCFWHAHDGCKYFSIPASNEQFWRTKLSANRERDTRQIDALRSQGWRVLVIWECATRSTRHREDLLAWTMKWLVGSDEYGEIPLPLPQSP</sequence>
<dbReference type="AlphaFoldDB" id="A0AAP1VD17"/>
<dbReference type="InterPro" id="IPR011335">
    <property type="entry name" value="Restrct_endonuc-II-like"/>
</dbReference>
<dbReference type="InterPro" id="IPR004603">
    <property type="entry name" value="DNA_mismatch_endonuc_vsr"/>
</dbReference>
<evidence type="ECO:0000256" key="3">
    <source>
        <dbReference type="ARBA" id="ARBA00022763"/>
    </source>
</evidence>
<keyword evidence="3 6" id="KW-0227">DNA damage</keyword>
<dbReference type="GeneID" id="93193737"/>
<dbReference type="RefSeq" id="WP_076841763.1">
    <property type="nucleotide sequence ID" value="NZ_AP018358.1"/>
</dbReference>
<evidence type="ECO:0000313" key="8">
    <source>
        <dbReference type="EMBL" id="MBO1835723.1"/>
    </source>
</evidence>
<dbReference type="Gene3D" id="3.40.960.10">
    <property type="entry name" value="VSR Endonuclease"/>
    <property type="match status" value="1"/>
</dbReference>
<evidence type="ECO:0000313" key="7">
    <source>
        <dbReference type="EMBL" id="MBK1936202.1"/>
    </source>
</evidence>
<protein>
    <recommendedName>
        <fullName evidence="6">Very short patch repair endonuclease</fullName>
        <ecNumber evidence="6">3.1.-.-</ecNumber>
    </recommendedName>
</protein>
<dbReference type="Proteomes" id="UP000611459">
    <property type="component" value="Unassembled WGS sequence"/>
</dbReference>
<dbReference type="GO" id="GO:0006298">
    <property type="term" value="P:mismatch repair"/>
    <property type="evidence" value="ECO:0007669"/>
    <property type="project" value="UniProtKB-UniRule"/>
</dbReference>
<dbReference type="GO" id="GO:0004519">
    <property type="term" value="F:endonuclease activity"/>
    <property type="evidence" value="ECO:0007669"/>
    <property type="project" value="UniProtKB-KW"/>
</dbReference>
<reference evidence="9 12" key="3">
    <citation type="submission" date="2021-12" db="EMBL/GenBank/DDBJ databases">
        <title>Genomic and phenotypic characterization of three Burkholderia contaminans isolates recovered from different sources.</title>
        <authorList>
            <person name="Lopez De Volder A."/>
            <person name="Fan Y."/>
            <person name="Nunvar J."/>
            <person name="Herrera T."/>
            <person name="Timp W."/>
            <person name="Degrossi J."/>
        </authorList>
    </citation>
    <scope>NUCLEOTIDE SEQUENCE [LARGE SCALE GENOMIC DNA]</scope>
    <source>
        <strain evidence="9 12">LMG 23361</strain>
    </source>
</reference>
<keyword evidence="1 6" id="KW-0540">Nuclease</keyword>
<organism evidence="7 10">
    <name type="scientific">Burkholderia contaminans</name>
    <dbReference type="NCBI Taxonomy" id="488447"/>
    <lineage>
        <taxon>Bacteria</taxon>
        <taxon>Pseudomonadati</taxon>
        <taxon>Pseudomonadota</taxon>
        <taxon>Betaproteobacteria</taxon>
        <taxon>Burkholderiales</taxon>
        <taxon>Burkholderiaceae</taxon>
        <taxon>Burkholderia</taxon>
        <taxon>Burkholderia cepacia complex</taxon>
    </lineage>
</organism>
<evidence type="ECO:0000256" key="5">
    <source>
        <dbReference type="ARBA" id="ARBA00023204"/>
    </source>
</evidence>
<evidence type="ECO:0000313" key="10">
    <source>
        <dbReference type="Proteomes" id="UP000611459"/>
    </source>
</evidence>
<dbReference type="PIRSF" id="PIRSF018267">
    <property type="entry name" value="VSR_endonuc"/>
    <property type="match status" value="1"/>
</dbReference>
<proteinExistence type="inferred from homology"/>
<name>A0AAP1VD17_9BURK</name>
<reference evidence="7" key="1">
    <citation type="submission" date="2021-01" db="EMBL/GenBank/DDBJ databases">
        <title>Outbreak of Burkholderia contaminns endophthalmitis traced to a clinical ventilation system.</title>
        <authorList>
            <person name="Lipuma J."/>
            <person name="Spilker T."/>
            <person name="Kratholm J."/>
        </authorList>
    </citation>
    <scope>NUCLEOTIDE SEQUENCE</scope>
    <source>
        <strain evidence="7">HI4954</strain>
    </source>
</reference>
<keyword evidence="4 6" id="KW-0378">Hydrolase</keyword>
<dbReference type="SUPFAM" id="SSF52980">
    <property type="entry name" value="Restriction endonuclease-like"/>
    <property type="match status" value="1"/>
</dbReference>
<evidence type="ECO:0000313" key="9">
    <source>
        <dbReference type="EMBL" id="WFN18385.1"/>
    </source>
</evidence>
<comment type="function">
    <text evidence="6">May nick specific sequences that contain T:G mispairs resulting from m5C-deamination.</text>
</comment>
<dbReference type="Proteomes" id="UP000664048">
    <property type="component" value="Unassembled WGS sequence"/>
</dbReference>
<evidence type="ECO:0000313" key="12">
    <source>
        <dbReference type="Proteomes" id="UP001220209"/>
    </source>
</evidence>
<dbReference type="EMBL" id="CP090640">
    <property type="protein sequence ID" value="WFN18385.1"/>
    <property type="molecule type" value="Genomic_DNA"/>
</dbReference>
<reference evidence="8 11" key="2">
    <citation type="submission" date="2021-03" db="EMBL/GenBank/DDBJ databases">
        <title>Clinical course, treatment and visual outcome of an outbreak of Burkholderia contaminans endophthalmitis following cataract surgery.</title>
        <authorList>
            <person name="Lind C."/>
            <person name="Olsen K."/>
            <person name="Angelsen N.K."/>
            <person name="Krefting E.A."/>
            <person name="Fossen K."/>
            <person name="Gravningen K."/>
            <person name="Depoorter E."/>
            <person name="Vandamme P."/>
            <person name="Bertelsen G."/>
        </authorList>
    </citation>
    <scope>NUCLEOTIDE SEQUENCE [LARGE SCALE GENOMIC DNA]</scope>
    <source>
        <strain evidence="8 11">51242556</strain>
    </source>
</reference>
<evidence type="ECO:0000256" key="4">
    <source>
        <dbReference type="ARBA" id="ARBA00022801"/>
    </source>
</evidence>
<dbReference type="GO" id="GO:0016787">
    <property type="term" value="F:hydrolase activity"/>
    <property type="evidence" value="ECO:0007669"/>
    <property type="project" value="UniProtKB-KW"/>
</dbReference>
<keyword evidence="11" id="KW-1185">Reference proteome</keyword>
<dbReference type="EMBL" id="JAENIB010000053">
    <property type="protein sequence ID" value="MBK1936202.1"/>
    <property type="molecule type" value="Genomic_DNA"/>
</dbReference>
<dbReference type="EC" id="3.1.-.-" evidence="6"/>
<dbReference type="Pfam" id="PF03852">
    <property type="entry name" value="Vsr"/>
    <property type="match status" value="1"/>
</dbReference>
<evidence type="ECO:0000256" key="1">
    <source>
        <dbReference type="ARBA" id="ARBA00022722"/>
    </source>
</evidence>
<evidence type="ECO:0000256" key="6">
    <source>
        <dbReference type="PIRNR" id="PIRNR018267"/>
    </source>
</evidence>
<dbReference type="EMBL" id="JAGEMX010000042">
    <property type="protein sequence ID" value="MBO1835723.1"/>
    <property type="molecule type" value="Genomic_DNA"/>
</dbReference>
<evidence type="ECO:0000313" key="11">
    <source>
        <dbReference type="Proteomes" id="UP000664048"/>
    </source>
</evidence>
<dbReference type="NCBIfam" id="TIGR00632">
    <property type="entry name" value="vsr"/>
    <property type="match status" value="1"/>
</dbReference>
<keyword evidence="5 6" id="KW-0234">DNA repair</keyword>
<dbReference type="CDD" id="cd00221">
    <property type="entry name" value="Vsr"/>
    <property type="match status" value="1"/>
</dbReference>
<comment type="similarity">
    <text evidence="6">Belongs to the vsr family.</text>
</comment>
<accession>A0AAP1VD17</accession>
<dbReference type="Proteomes" id="UP001220209">
    <property type="component" value="Chromosome 1"/>
</dbReference>